<feature type="compositionally biased region" description="Polar residues" evidence="6">
    <location>
        <begin position="396"/>
        <end position="406"/>
    </location>
</feature>
<feature type="transmembrane region" description="Helical" evidence="7">
    <location>
        <begin position="90"/>
        <end position="116"/>
    </location>
</feature>
<dbReference type="AlphaFoldDB" id="A0AAE0I6D2"/>
<sequence>MEGLKGYNPDNLQPWTVAVVVSVTVLAALSVGLRMFGRHLKGQEMWWDDWFIIFSMAWNFLVVGFIFAMYGCGMGIHADKVSMDNMVLMAKYLVVAEVLYVYNLVWTKISILLMYYRIFRFPYFKKMAYAIGGFIIAWVITITFLFIFICVPVEKLWYPELPGHCINQVSTWIANAASTILSDLVILILPIPQVWSLQLRTTEKLAVTLAFCLGFFVVFASAYRFSVLFSYSNSDPSYTLAPTVGWTAIEMSAGIISACLPTLRPVVQWAFRGVGIKEGLFGSRSGNSGAFPSNVNTNHSAARLARLTDHPDGADQAKVKKGAGGQGGAGAFYRLPDVNSSGQTGEYGVGADGKLRPEHGHAYAVTSKPGKRQGEGDSLSSSSDEIPLQGIRVQTDFKQSTTKTKP</sequence>
<dbReference type="PANTHER" id="PTHR33048:SF151">
    <property type="entry name" value="INTEGRAL MEMBRANE PROTEIN"/>
    <property type="match status" value="1"/>
</dbReference>
<dbReference type="GO" id="GO:0016020">
    <property type="term" value="C:membrane"/>
    <property type="evidence" value="ECO:0007669"/>
    <property type="project" value="UniProtKB-SubCell"/>
</dbReference>
<reference evidence="9" key="1">
    <citation type="journal article" date="2023" name="Mol. Phylogenet. Evol.">
        <title>Genome-scale phylogeny and comparative genomics of the fungal order Sordariales.</title>
        <authorList>
            <person name="Hensen N."/>
            <person name="Bonometti L."/>
            <person name="Westerberg I."/>
            <person name="Brannstrom I.O."/>
            <person name="Guillou S."/>
            <person name="Cros-Aarteil S."/>
            <person name="Calhoun S."/>
            <person name="Haridas S."/>
            <person name="Kuo A."/>
            <person name="Mondo S."/>
            <person name="Pangilinan J."/>
            <person name="Riley R."/>
            <person name="LaButti K."/>
            <person name="Andreopoulos B."/>
            <person name="Lipzen A."/>
            <person name="Chen C."/>
            <person name="Yan M."/>
            <person name="Daum C."/>
            <person name="Ng V."/>
            <person name="Clum A."/>
            <person name="Steindorff A."/>
            <person name="Ohm R.A."/>
            <person name="Martin F."/>
            <person name="Silar P."/>
            <person name="Natvig D.O."/>
            <person name="Lalanne C."/>
            <person name="Gautier V."/>
            <person name="Ament-Velasquez S.L."/>
            <person name="Kruys A."/>
            <person name="Hutchinson M.I."/>
            <person name="Powell A.J."/>
            <person name="Barry K."/>
            <person name="Miller A.N."/>
            <person name="Grigoriev I.V."/>
            <person name="Debuchy R."/>
            <person name="Gladieux P."/>
            <person name="Hiltunen Thoren M."/>
            <person name="Johannesson H."/>
        </authorList>
    </citation>
    <scope>NUCLEOTIDE SEQUENCE</scope>
    <source>
        <strain evidence="9">SMH4131-1</strain>
    </source>
</reference>
<feature type="transmembrane region" description="Helical" evidence="7">
    <location>
        <begin position="243"/>
        <end position="263"/>
    </location>
</feature>
<dbReference type="InterPro" id="IPR052337">
    <property type="entry name" value="SAT4-like"/>
</dbReference>
<keyword evidence="10" id="KW-1185">Reference proteome</keyword>
<feature type="region of interest" description="Disordered" evidence="6">
    <location>
        <begin position="343"/>
        <end position="406"/>
    </location>
</feature>
<feature type="domain" description="Rhodopsin" evidence="8">
    <location>
        <begin position="33"/>
        <end position="268"/>
    </location>
</feature>
<evidence type="ECO:0000313" key="10">
    <source>
        <dbReference type="Proteomes" id="UP001286456"/>
    </source>
</evidence>
<evidence type="ECO:0000256" key="5">
    <source>
        <dbReference type="ARBA" id="ARBA00038359"/>
    </source>
</evidence>
<dbReference type="InterPro" id="IPR049326">
    <property type="entry name" value="Rhodopsin_dom_fungi"/>
</dbReference>
<keyword evidence="2 7" id="KW-0812">Transmembrane</keyword>
<name>A0AAE0I6D2_9PEZI</name>
<evidence type="ECO:0000256" key="2">
    <source>
        <dbReference type="ARBA" id="ARBA00022692"/>
    </source>
</evidence>
<comment type="caution">
    <text evidence="9">The sequence shown here is derived from an EMBL/GenBank/DDBJ whole genome shotgun (WGS) entry which is preliminary data.</text>
</comment>
<evidence type="ECO:0000313" key="9">
    <source>
        <dbReference type="EMBL" id="KAK3319468.1"/>
    </source>
</evidence>
<gene>
    <name evidence="9" type="ORF">B0T19DRAFT_268174</name>
</gene>
<feature type="transmembrane region" description="Helical" evidence="7">
    <location>
        <begin position="49"/>
        <end position="70"/>
    </location>
</feature>
<accession>A0AAE0I6D2</accession>
<organism evidence="9 10">
    <name type="scientific">Cercophora scortea</name>
    <dbReference type="NCBI Taxonomy" id="314031"/>
    <lineage>
        <taxon>Eukaryota</taxon>
        <taxon>Fungi</taxon>
        <taxon>Dikarya</taxon>
        <taxon>Ascomycota</taxon>
        <taxon>Pezizomycotina</taxon>
        <taxon>Sordariomycetes</taxon>
        <taxon>Sordariomycetidae</taxon>
        <taxon>Sordariales</taxon>
        <taxon>Lasiosphaeriaceae</taxon>
        <taxon>Cercophora</taxon>
    </lineage>
</organism>
<keyword evidence="3 7" id="KW-1133">Transmembrane helix</keyword>
<protein>
    <recommendedName>
        <fullName evidence="8">Rhodopsin domain-containing protein</fullName>
    </recommendedName>
</protein>
<evidence type="ECO:0000256" key="6">
    <source>
        <dbReference type="SAM" id="MobiDB-lite"/>
    </source>
</evidence>
<evidence type="ECO:0000256" key="7">
    <source>
        <dbReference type="SAM" id="Phobius"/>
    </source>
</evidence>
<comment type="subcellular location">
    <subcellularLocation>
        <location evidence="1">Membrane</location>
        <topology evidence="1">Multi-pass membrane protein</topology>
    </subcellularLocation>
</comment>
<dbReference type="Pfam" id="PF20684">
    <property type="entry name" value="Fung_rhodopsin"/>
    <property type="match status" value="1"/>
</dbReference>
<dbReference type="PANTHER" id="PTHR33048">
    <property type="entry name" value="PTH11-LIKE INTEGRAL MEMBRANE PROTEIN (AFU_ORTHOLOGUE AFUA_5G11245)"/>
    <property type="match status" value="1"/>
</dbReference>
<keyword evidence="4 7" id="KW-0472">Membrane</keyword>
<evidence type="ECO:0000256" key="1">
    <source>
        <dbReference type="ARBA" id="ARBA00004141"/>
    </source>
</evidence>
<evidence type="ECO:0000259" key="8">
    <source>
        <dbReference type="Pfam" id="PF20684"/>
    </source>
</evidence>
<evidence type="ECO:0000256" key="4">
    <source>
        <dbReference type="ARBA" id="ARBA00023136"/>
    </source>
</evidence>
<proteinExistence type="inferred from homology"/>
<feature type="transmembrane region" description="Helical" evidence="7">
    <location>
        <begin position="204"/>
        <end position="223"/>
    </location>
</feature>
<evidence type="ECO:0000256" key="3">
    <source>
        <dbReference type="ARBA" id="ARBA00022989"/>
    </source>
</evidence>
<feature type="transmembrane region" description="Helical" evidence="7">
    <location>
        <begin position="169"/>
        <end position="192"/>
    </location>
</feature>
<feature type="transmembrane region" description="Helical" evidence="7">
    <location>
        <begin position="15"/>
        <end position="37"/>
    </location>
</feature>
<feature type="transmembrane region" description="Helical" evidence="7">
    <location>
        <begin position="128"/>
        <end position="149"/>
    </location>
</feature>
<dbReference type="EMBL" id="JAUEPO010000006">
    <property type="protein sequence ID" value="KAK3319468.1"/>
    <property type="molecule type" value="Genomic_DNA"/>
</dbReference>
<comment type="similarity">
    <text evidence="5">Belongs to the SAT4 family.</text>
</comment>
<dbReference type="Proteomes" id="UP001286456">
    <property type="component" value="Unassembled WGS sequence"/>
</dbReference>
<reference evidence="9" key="2">
    <citation type="submission" date="2023-06" db="EMBL/GenBank/DDBJ databases">
        <authorList>
            <consortium name="Lawrence Berkeley National Laboratory"/>
            <person name="Haridas S."/>
            <person name="Hensen N."/>
            <person name="Bonometti L."/>
            <person name="Westerberg I."/>
            <person name="Brannstrom I.O."/>
            <person name="Guillou S."/>
            <person name="Cros-Aarteil S."/>
            <person name="Calhoun S."/>
            <person name="Kuo A."/>
            <person name="Mondo S."/>
            <person name="Pangilinan J."/>
            <person name="Riley R."/>
            <person name="Labutti K."/>
            <person name="Andreopoulos B."/>
            <person name="Lipzen A."/>
            <person name="Chen C."/>
            <person name="Yanf M."/>
            <person name="Daum C."/>
            <person name="Ng V."/>
            <person name="Clum A."/>
            <person name="Steindorff A."/>
            <person name="Ohm R."/>
            <person name="Martin F."/>
            <person name="Silar P."/>
            <person name="Natvig D."/>
            <person name="Lalanne C."/>
            <person name="Gautier V."/>
            <person name="Ament-Velasquez S.L."/>
            <person name="Kruys A."/>
            <person name="Hutchinson M.I."/>
            <person name="Powell A.J."/>
            <person name="Barry K."/>
            <person name="Miller A.N."/>
            <person name="Grigoriev I.V."/>
            <person name="Debuchy R."/>
            <person name="Gladieux P."/>
            <person name="Thoren M.H."/>
            <person name="Johannesson H."/>
        </authorList>
    </citation>
    <scope>NUCLEOTIDE SEQUENCE</scope>
    <source>
        <strain evidence="9">SMH4131-1</strain>
    </source>
</reference>